<keyword evidence="5" id="KW-0680">Restriction system</keyword>
<dbReference type="PANTHER" id="PTHR42933">
    <property type="entry name" value="SLR6095 PROTEIN"/>
    <property type="match status" value="1"/>
</dbReference>
<evidence type="ECO:0000256" key="6">
    <source>
        <dbReference type="ARBA" id="ARBA00047942"/>
    </source>
</evidence>
<dbReference type="EMBL" id="JAAVJL010000001">
    <property type="protein sequence ID" value="NMF59577.1"/>
    <property type="molecule type" value="Genomic_DNA"/>
</dbReference>
<dbReference type="SUPFAM" id="SSF53335">
    <property type="entry name" value="S-adenosyl-L-methionine-dependent methyltransferases"/>
    <property type="match status" value="1"/>
</dbReference>
<dbReference type="InterPro" id="IPR051537">
    <property type="entry name" value="DNA_Adenine_Mtase"/>
</dbReference>
<gene>
    <name evidence="7" type="ORF">HC246_16510</name>
</gene>
<evidence type="ECO:0000256" key="2">
    <source>
        <dbReference type="ARBA" id="ARBA00022603"/>
    </source>
</evidence>
<dbReference type="EC" id="2.1.1.72" evidence="1"/>
<dbReference type="Proteomes" id="UP000738376">
    <property type="component" value="Unassembled WGS sequence"/>
</dbReference>
<comment type="catalytic activity">
    <reaction evidence="6">
        <text>a 2'-deoxyadenosine in DNA + S-adenosyl-L-methionine = an N(6)-methyl-2'-deoxyadenosine in DNA + S-adenosyl-L-homocysteine + H(+)</text>
        <dbReference type="Rhea" id="RHEA:15197"/>
        <dbReference type="Rhea" id="RHEA-COMP:12418"/>
        <dbReference type="Rhea" id="RHEA-COMP:12419"/>
        <dbReference type="ChEBI" id="CHEBI:15378"/>
        <dbReference type="ChEBI" id="CHEBI:57856"/>
        <dbReference type="ChEBI" id="CHEBI:59789"/>
        <dbReference type="ChEBI" id="CHEBI:90615"/>
        <dbReference type="ChEBI" id="CHEBI:90616"/>
        <dbReference type="EC" id="2.1.1.72"/>
    </reaction>
</comment>
<reference evidence="7 8" key="1">
    <citation type="submission" date="2020-03" db="EMBL/GenBank/DDBJ databases">
        <title>Draft Genome Sequence of 2-Methylisoborneol Producing Pseudanabaena yagii Strain GIHE-NHR1 Isolated from North Han River in South Korea.</title>
        <authorList>
            <person name="Jeong J."/>
        </authorList>
    </citation>
    <scope>NUCLEOTIDE SEQUENCE [LARGE SCALE GENOMIC DNA]</scope>
    <source>
        <strain evidence="7 8">GIHE-NHR1</strain>
    </source>
</reference>
<proteinExistence type="predicted"/>
<evidence type="ECO:0000256" key="1">
    <source>
        <dbReference type="ARBA" id="ARBA00011900"/>
    </source>
</evidence>
<organism evidence="7 8">
    <name type="scientific">Pseudanabaena yagii GIHE-NHR1</name>
    <dbReference type="NCBI Taxonomy" id="2722753"/>
    <lineage>
        <taxon>Bacteria</taxon>
        <taxon>Bacillati</taxon>
        <taxon>Cyanobacteriota</taxon>
        <taxon>Cyanophyceae</taxon>
        <taxon>Pseudanabaenales</taxon>
        <taxon>Pseudanabaenaceae</taxon>
        <taxon>Pseudanabaena</taxon>
        <taxon>Pseudanabaena yagii</taxon>
    </lineage>
</organism>
<keyword evidence="4" id="KW-0949">S-adenosyl-L-methionine</keyword>
<evidence type="ECO:0000256" key="5">
    <source>
        <dbReference type="ARBA" id="ARBA00022747"/>
    </source>
</evidence>
<keyword evidence="3" id="KW-0808">Transferase</keyword>
<accession>A0ABX1M0D2</accession>
<protein>
    <recommendedName>
        <fullName evidence="1">site-specific DNA-methyltransferase (adenine-specific)</fullName>
        <ecNumber evidence="1">2.1.1.72</ecNumber>
    </recommendedName>
</protein>
<keyword evidence="8" id="KW-1185">Reference proteome</keyword>
<sequence>MELEEIKRSDRHNPFFEPVNLNMQLQQLQASRENILAIAAKHGAFNVRVFGSVARGEADTKPAAKEPWTKEVWIYDYRTNVQHTLKKNPLKLEDLQPFIDCYKSGDRYHHTETWSEATPEGRWRKFSYDEIMARDKTNLDIFWLKDKSLADLDNLPDPDILANEIIENIEAGLDSFREIMENLNVIAI</sequence>
<evidence type="ECO:0000313" key="8">
    <source>
        <dbReference type="Proteomes" id="UP000738376"/>
    </source>
</evidence>
<dbReference type="PANTHER" id="PTHR42933:SF4">
    <property type="entry name" value="TYPE I RESTRICTION ENZYME ECOKI METHYLASE SUBUNIT"/>
    <property type="match status" value="1"/>
</dbReference>
<evidence type="ECO:0000256" key="4">
    <source>
        <dbReference type="ARBA" id="ARBA00022691"/>
    </source>
</evidence>
<keyword evidence="2" id="KW-0489">Methyltransferase</keyword>
<evidence type="ECO:0000256" key="3">
    <source>
        <dbReference type="ARBA" id="ARBA00022679"/>
    </source>
</evidence>
<dbReference type="Gene3D" id="3.40.50.150">
    <property type="entry name" value="Vaccinia Virus protein VP39"/>
    <property type="match status" value="1"/>
</dbReference>
<evidence type="ECO:0000313" key="7">
    <source>
        <dbReference type="EMBL" id="NMF59577.1"/>
    </source>
</evidence>
<dbReference type="InterPro" id="IPR029063">
    <property type="entry name" value="SAM-dependent_MTases_sf"/>
</dbReference>
<name>A0ABX1M0D2_9CYAN</name>
<comment type="caution">
    <text evidence="7">The sequence shown here is derived from an EMBL/GenBank/DDBJ whole genome shotgun (WGS) entry which is preliminary data.</text>
</comment>